<dbReference type="SUPFAM" id="SSF53474">
    <property type="entry name" value="alpha/beta-Hydrolases"/>
    <property type="match status" value="1"/>
</dbReference>
<dbReference type="PANTHER" id="PTHR22946:SF0">
    <property type="entry name" value="DIENELACTONE HYDROLASE DOMAIN-CONTAINING PROTEIN"/>
    <property type="match status" value="1"/>
</dbReference>
<dbReference type="Gene3D" id="3.40.50.1820">
    <property type="entry name" value="alpha/beta hydrolase"/>
    <property type="match status" value="1"/>
</dbReference>
<dbReference type="AlphaFoldDB" id="A0A5C8ZWA8"/>
<evidence type="ECO:0000313" key="3">
    <source>
        <dbReference type="Proteomes" id="UP000321039"/>
    </source>
</evidence>
<feature type="domain" description="Dienelactone hydrolase" evidence="1">
    <location>
        <begin position="19"/>
        <end position="237"/>
    </location>
</feature>
<dbReference type="EMBL" id="VRZA01000004">
    <property type="protein sequence ID" value="TXS92833.1"/>
    <property type="molecule type" value="Genomic_DNA"/>
</dbReference>
<reference evidence="2 3" key="1">
    <citation type="submission" date="2019-08" db="EMBL/GenBank/DDBJ databases">
        <title>Parahaliea maris sp. nov., isolated from the surface seawater.</title>
        <authorList>
            <person name="Liu Y."/>
        </authorList>
    </citation>
    <scope>NUCLEOTIDE SEQUENCE [LARGE SCALE GENOMIC DNA]</scope>
    <source>
        <strain evidence="2 3">HSLHS9</strain>
    </source>
</reference>
<dbReference type="InterPro" id="IPR002925">
    <property type="entry name" value="Dienelactn_hydro"/>
</dbReference>
<sequence length="239" mass="25325">MAIQTREVEYTHQSITFAGWLAWDDAVASPRPGVAVAHTWAGRGEFEQGRAEALAGLGYVGMALDVYGKGVRGTSVEENQQLMLPLKNDRPLLQGRLLAGVEALAAQPEVDANCMATIGYCFGGLCALDLARVGAPLRSVVSLHGLFDAPGNTAGKAIDASVLCLHGYDDPMAPPESVLALATEMSAAGADWQLHAYGNTMHAFTNPVANNPQMGTVYSPLADRRSWQAVQNFLAETLA</sequence>
<dbReference type="Proteomes" id="UP000321039">
    <property type="component" value="Unassembled WGS sequence"/>
</dbReference>
<protein>
    <submittedName>
        <fullName evidence="2">Dienelactone hydrolase family protein</fullName>
    </submittedName>
</protein>
<gene>
    <name evidence="2" type="ORF">FV139_12760</name>
</gene>
<dbReference type="RefSeq" id="WP_148068836.1">
    <property type="nucleotide sequence ID" value="NZ_VRZA01000004.1"/>
</dbReference>
<name>A0A5C8ZWA8_9GAMM</name>
<proteinExistence type="predicted"/>
<dbReference type="InterPro" id="IPR029058">
    <property type="entry name" value="AB_hydrolase_fold"/>
</dbReference>
<organism evidence="2 3">
    <name type="scientific">Parahaliea maris</name>
    <dbReference type="NCBI Taxonomy" id="2716870"/>
    <lineage>
        <taxon>Bacteria</taxon>
        <taxon>Pseudomonadati</taxon>
        <taxon>Pseudomonadota</taxon>
        <taxon>Gammaproteobacteria</taxon>
        <taxon>Cellvibrionales</taxon>
        <taxon>Halieaceae</taxon>
        <taxon>Parahaliea</taxon>
    </lineage>
</organism>
<dbReference type="PANTHER" id="PTHR22946">
    <property type="entry name" value="DIENELACTONE HYDROLASE DOMAIN-CONTAINING PROTEIN-RELATED"/>
    <property type="match status" value="1"/>
</dbReference>
<dbReference type="GO" id="GO:0016787">
    <property type="term" value="F:hydrolase activity"/>
    <property type="evidence" value="ECO:0007669"/>
    <property type="project" value="UniProtKB-KW"/>
</dbReference>
<evidence type="ECO:0000259" key="1">
    <source>
        <dbReference type="Pfam" id="PF01738"/>
    </source>
</evidence>
<keyword evidence="3" id="KW-1185">Reference proteome</keyword>
<keyword evidence="2" id="KW-0378">Hydrolase</keyword>
<evidence type="ECO:0000313" key="2">
    <source>
        <dbReference type="EMBL" id="TXS92833.1"/>
    </source>
</evidence>
<dbReference type="InterPro" id="IPR050261">
    <property type="entry name" value="FrsA_esterase"/>
</dbReference>
<comment type="caution">
    <text evidence="2">The sequence shown here is derived from an EMBL/GenBank/DDBJ whole genome shotgun (WGS) entry which is preliminary data.</text>
</comment>
<dbReference type="Pfam" id="PF01738">
    <property type="entry name" value="DLH"/>
    <property type="match status" value="1"/>
</dbReference>
<accession>A0A5C8ZWA8</accession>